<gene>
    <name evidence="2" type="ORF">RFULGI_LOCUS12860</name>
</gene>
<dbReference type="OrthoDB" id="2190947at2759"/>
<evidence type="ECO:0000256" key="1">
    <source>
        <dbReference type="SAM" id="MobiDB-lite"/>
    </source>
</evidence>
<dbReference type="Proteomes" id="UP000789396">
    <property type="component" value="Unassembled WGS sequence"/>
</dbReference>
<reference evidence="2" key="1">
    <citation type="submission" date="2021-06" db="EMBL/GenBank/DDBJ databases">
        <authorList>
            <person name="Kallberg Y."/>
            <person name="Tangrot J."/>
            <person name="Rosling A."/>
        </authorList>
    </citation>
    <scope>NUCLEOTIDE SEQUENCE</scope>
    <source>
        <strain evidence="2">IN212</strain>
    </source>
</reference>
<protein>
    <submittedName>
        <fullName evidence="2">17936_t:CDS:1</fullName>
    </submittedName>
</protein>
<sequence>ILFGKRERVIKKMATVMSKVQKTNPQFPPSHSPVVSRGILKEEKNNDSGSTPGSGSNTSLLHLRRR</sequence>
<evidence type="ECO:0000313" key="3">
    <source>
        <dbReference type="Proteomes" id="UP000789396"/>
    </source>
</evidence>
<feature type="region of interest" description="Disordered" evidence="1">
    <location>
        <begin position="20"/>
        <end position="66"/>
    </location>
</feature>
<accession>A0A9N9INZ1</accession>
<dbReference type="EMBL" id="CAJVPZ010032103">
    <property type="protein sequence ID" value="CAG8741017.1"/>
    <property type="molecule type" value="Genomic_DNA"/>
</dbReference>
<feature type="non-terminal residue" evidence="2">
    <location>
        <position position="1"/>
    </location>
</feature>
<keyword evidence="3" id="KW-1185">Reference proteome</keyword>
<proteinExistence type="predicted"/>
<feature type="compositionally biased region" description="Low complexity" evidence="1">
    <location>
        <begin position="47"/>
        <end position="59"/>
    </location>
</feature>
<comment type="caution">
    <text evidence="2">The sequence shown here is derived from an EMBL/GenBank/DDBJ whole genome shotgun (WGS) entry which is preliminary data.</text>
</comment>
<evidence type="ECO:0000313" key="2">
    <source>
        <dbReference type="EMBL" id="CAG8741017.1"/>
    </source>
</evidence>
<organism evidence="2 3">
    <name type="scientific">Racocetra fulgida</name>
    <dbReference type="NCBI Taxonomy" id="60492"/>
    <lineage>
        <taxon>Eukaryota</taxon>
        <taxon>Fungi</taxon>
        <taxon>Fungi incertae sedis</taxon>
        <taxon>Mucoromycota</taxon>
        <taxon>Glomeromycotina</taxon>
        <taxon>Glomeromycetes</taxon>
        <taxon>Diversisporales</taxon>
        <taxon>Gigasporaceae</taxon>
        <taxon>Racocetra</taxon>
    </lineage>
</organism>
<name>A0A9N9INZ1_9GLOM</name>
<dbReference type="AlphaFoldDB" id="A0A9N9INZ1"/>